<protein>
    <submittedName>
        <fullName evidence="1">Chromosome 2, complete genome</fullName>
    </submittedName>
</protein>
<organism evidence="1 3">
    <name type="scientific">Gibberella zeae (strain ATCC MYA-4620 / CBS 123657 / FGSC 9075 / NRRL 31084 / PH-1)</name>
    <name type="common">Wheat head blight fungus</name>
    <name type="synonym">Fusarium graminearum</name>
    <dbReference type="NCBI Taxonomy" id="229533"/>
    <lineage>
        <taxon>Eukaryota</taxon>
        <taxon>Fungi</taxon>
        <taxon>Dikarya</taxon>
        <taxon>Ascomycota</taxon>
        <taxon>Pezizomycotina</taxon>
        <taxon>Sordariomycetes</taxon>
        <taxon>Hypocreomycetidae</taxon>
        <taxon>Hypocreales</taxon>
        <taxon>Nectriaceae</taxon>
        <taxon>Fusarium</taxon>
    </lineage>
</organism>
<name>A0A098DDP7_GIBZE</name>
<accession>A0A098DDP7</accession>
<reference evidence="2 3" key="2">
    <citation type="journal article" date="2010" name="Nature">
        <title>Comparative genomics reveals mobile pathogenicity chromosomes in Fusarium.</title>
        <authorList>
            <person name="Ma L.J."/>
            <person name="van der Does H.C."/>
            <person name="Borkovich K.A."/>
            <person name="Coleman J.J."/>
            <person name="Daboussi M.J."/>
            <person name="Di Pietro A."/>
            <person name="Dufresne M."/>
            <person name="Freitag M."/>
            <person name="Grabherr M."/>
            <person name="Henrissat B."/>
            <person name="Houterman P.M."/>
            <person name="Kang S."/>
            <person name="Shim W.B."/>
            <person name="Woloshuk C."/>
            <person name="Xie X."/>
            <person name="Xu J.R."/>
            <person name="Antoniw J."/>
            <person name="Baker S.E."/>
            <person name="Bluhm B.H."/>
            <person name="Breakspear A."/>
            <person name="Brown D.W."/>
            <person name="Butchko R.A."/>
            <person name="Chapman S."/>
            <person name="Coulson R."/>
            <person name="Coutinho P.M."/>
            <person name="Danchin E.G."/>
            <person name="Diener A."/>
            <person name="Gale L.R."/>
            <person name="Gardiner D.M."/>
            <person name="Goff S."/>
            <person name="Hammond-Kosack K.E."/>
            <person name="Hilburn K."/>
            <person name="Hua-Van A."/>
            <person name="Jonkers W."/>
            <person name="Kazan K."/>
            <person name="Kodira C.D."/>
            <person name="Koehrsen M."/>
            <person name="Kumar L."/>
            <person name="Lee Y.H."/>
            <person name="Li L."/>
            <person name="Manners J.M."/>
            <person name="Miranda-Saavedra D."/>
            <person name="Mukherjee M."/>
            <person name="Park G."/>
            <person name="Park J."/>
            <person name="Park S.Y."/>
            <person name="Proctor R.H."/>
            <person name="Regev A."/>
            <person name="Ruiz-Roldan M.C."/>
            <person name="Sain D."/>
            <person name="Sakthikumar S."/>
            <person name="Sykes S."/>
            <person name="Schwartz D.C."/>
            <person name="Turgeon B.G."/>
            <person name="Wapinski I."/>
            <person name="Yoder O."/>
            <person name="Young S."/>
            <person name="Zeng Q."/>
            <person name="Zhou S."/>
            <person name="Galagan J."/>
            <person name="Cuomo C.A."/>
            <person name="Kistler H.C."/>
            <person name="Rep M."/>
        </authorList>
    </citation>
    <scope>GENOME REANNOTATION</scope>
    <source>
        <strain evidence="3">ATCC MYA-4620 / CBS 123657 / FGSC 9075 / NRRL 31084 / PH-1</strain>
        <strain evidence="2">PH-1 / ATCC MYA-4620 / FGSC 9075 / NRRL 31084</strain>
    </source>
</reference>
<evidence type="ECO:0000313" key="1">
    <source>
        <dbReference type="EMBL" id="CEF76572.1"/>
    </source>
</evidence>
<sequence length="95" mass="10991">MTTMRTIWSVYIAMVVMNARVQIKICDRPLCRPYMEISKFRNDYKPTSFGVFPVVPQRSIDTPLFFEASSLIDSESHFIFSLSFTCHACSLQFPP</sequence>
<reference evidence="1 3" key="3">
    <citation type="journal article" date="2015" name="BMC Genomics">
        <title>The completed genome sequence of the pathogenic ascomycete fungus Fusarium graminearum.</title>
        <authorList>
            <person name="King R."/>
            <person name="Urban M."/>
            <person name="Hammond-Kosack M.C."/>
            <person name="Hassani-Pak K."/>
            <person name="Hammond-Kosack K.E."/>
        </authorList>
    </citation>
    <scope>NUCLEOTIDE SEQUENCE [LARGE SCALE GENOMIC DNA]</scope>
    <source>
        <strain evidence="3">ATCC MYA-4620 / CBS 123657 / FGSC 9075 / NRRL 31084 / PH-1</strain>
        <strain evidence="1">PH-1</strain>
    </source>
</reference>
<dbReference type="Proteomes" id="UP000070720">
    <property type="component" value="Chromosome 2"/>
</dbReference>
<evidence type="ECO:0000313" key="3">
    <source>
        <dbReference type="Proteomes" id="UP000070720"/>
    </source>
</evidence>
<reference evidence="2" key="4">
    <citation type="submission" date="2017-01" db="UniProtKB">
        <authorList>
            <consortium name="EnsemblFungi"/>
        </authorList>
    </citation>
    <scope>IDENTIFICATION</scope>
    <source>
        <strain evidence="2">PH-1 / ATCC MYA-4620 / FGSC 9075 / NRRL 31084</strain>
    </source>
</reference>
<dbReference type="EnsemblFungi" id="CEF76572">
    <property type="protein sequence ID" value="CEF76572"/>
    <property type="gene ID" value="FGRRES_15466"/>
</dbReference>
<dbReference type="AlphaFoldDB" id="A0A098DDP7"/>
<proteinExistence type="predicted"/>
<dbReference type="InParanoid" id="A0A098DDP7"/>
<accession>A0A0E0RZ97</accession>
<gene>
    <name evidence="1" type="ORF">FGRAMPH1_01T09539</name>
</gene>
<reference evidence="2 3" key="1">
    <citation type="journal article" date="2007" name="Science">
        <title>The Fusarium graminearum genome reveals a link between localized polymorphism and pathogen specialization.</title>
        <authorList>
            <person name="Cuomo C.A."/>
            <person name="Gueldener U."/>
            <person name="Xu J.-R."/>
            <person name="Trail F."/>
            <person name="Turgeon B.G."/>
            <person name="Di Pietro A."/>
            <person name="Walton J.D."/>
            <person name="Ma L.-J."/>
            <person name="Baker S.E."/>
            <person name="Rep M."/>
            <person name="Adam G."/>
            <person name="Antoniw J."/>
            <person name="Baldwin T."/>
            <person name="Calvo S.E."/>
            <person name="Chang Y.-L."/>
            <person name="DeCaprio D."/>
            <person name="Gale L.R."/>
            <person name="Gnerre S."/>
            <person name="Goswami R.S."/>
            <person name="Hammond-Kosack K."/>
            <person name="Harris L.J."/>
            <person name="Hilburn K."/>
            <person name="Kennell J.C."/>
            <person name="Kroken S."/>
            <person name="Magnuson J.K."/>
            <person name="Mannhaupt G."/>
            <person name="Mauceli E.W."/>
            <person name="Mewes H.-W."/>
            <person name="Mitterbauer R."/>
            <person name="Muehlbauer G."/>
            <person name="Muensterkoetter M."/>
            <person name="Nelson D."/>
            <person name="O'Donnell K."/>
            <person name="Ouellet T."/>
            <person name="Qi W."/>
            <person name="Quesneville H."/>
            <person name="Roncero M.I.G."/>
            <person name="Seong K.-Y."/>
            <person name="Tetko I.V."/>
            <person name="Urban M."/>
            <person name="Waalwijk C."/>
            <person name="Ward T.J."/>
            <person name="Yao J."/>
            <person name="Birren B.W."/>
            <person name="Kistler H.C."/>
        </authorList>
    </citation>
    <scope>NUCLEOTIDE SEQUENCE [LARGE SCALE GENOMIC DNA]</scope>
    <source>
        <strain evidence="3">ATCC MYA-4620 / CBS 123657 / FGSC 9075 / NRRL 31084 / PH-1</strain>
        <strain evidence="2">PH-1 / ATCC MYA-4620 / FGSC 9075 / NRRL 31084</strain>
    </source>
</reference>
<dbReference type="EMBL" id="HG970333">
    <property type="protein sequence ID" value="CEF76572.1"/>
    <property type="molecule type" value="Genomic_DNA"/>
</dbReference>
<keyword evidence="3" id="KW-1185">Reference proteome</keyword>
<evidence type="ECO:0000313" key="2">
    <source>
        <dbReference type="EnsemblFungi" id="CEF76572"/>
    </source>
</evidence>
<dbReference type="VEuPathDB" id="FungiDB:FGRAMPH1_01G09539"/>